<evidence type="ECO:0000256" key="1">
    <source>
        <dbReference type="SAM" id="Coils"/>
    </source>
</evidence>
<proteinExistence type="predicted"/>
<dbReference type="EMBL" id="CAUYUJ010021059">
    <property type="protein sequence ID" value="CAK0902364.1"/>
    <property type="molecule type" value="Genomic_DNA"/>
</dbReference>
<feature type="region of interest" description="Disordered" evidence="2">
    <location>
        <begin position="1"/>
        <end position="55"/>
    </location>
</feature>
<name>A0ABN9XQX1_9DINO</name>
<keyword evidence="4" id="KW-1185">Reference proteome</keyword>
<accession>A0ABN9XQX1</accession>
<comment type="caution">
    <text evidence="3">The sequence shown here is derived from an EMBL/GenBank/DDBJ whole genome shotgun (WGS) entry which is preliminary data.</text>
</comment>
<evidence type="ECO:0000313" key="4">
    <source>
        <dbReference type="Proteomes" id="UP001189429"/>
    </source>
</evidence>
<reference evidence="3" key="1">
    <citation type="submission" date="2023-10" db="EMBL/GenBank/DDBJ databases">
        <authorList>
            <person name="Chen Y."/>
            <person name="Shah S."/>
            <person name="Dougan E. K."/>
            <person name="Thang M."/>
            <person name="Chan C."/>
        </authorList>
    </citation>
    <scope>NUCLEOTIDE SEQUENCE [LARGE SCALE GENOMIC DNA]</scope>
</reference>
<protein>
    <submittedName>
        <fullName evidence="3">Uncharacterized protein</fullName>
    </submittedName>
</protein>
<sequence>MLRPKAAAAIDASSDDAPLSQLAQAPSVVEEPETPVDAQPPWVPETQTQREDEPEEQAIAPFIKRPAFLAVADVKGKGVRRSIEDNADFIRATIEVLPSLGLLKRDCEDMLGEIAKQNGFKFKSDDEKTSWQSTMGKRLKDYWRQINLSRYKKDKAPAWFRSLGFSGEGGDGNSDGAPPCRRPAAAAAGSIVYSFGYDKDTGLAYRWPEGSNKKSHTEWAKEMVPPDQSSETDPMVAIFSDGSTKSVMQTTVKKWMAEFGDSATLRRPAAAAAAARAAAPTGAAAAATTPELFVGYMDTEKIDVHFRWDAPGGRKIRYICLRHAGQGQIVQLNVEAFAADGESIAVSSQRSKLEKLAAEWMNPIAKKYAEGTLDKEGVCNKKKEDFPQTQMKRRPAAAAQLLGESLAHTSAAALKAAQVATEGMQSLTRGHQAQVADAAYFEEELMKMFIDSGLQDMEIESEDDDDTTSHLKDKLDRQYDHFLELCAMENFEVDADSQVGKRFRRWCAANQARKAEYDKKDCDAKALARKEWAKQKYEEYQETRSKMKQQIVSRQRKGQMLNFEQILDKEGGSVGAIPSAACVKGAVESCKWAILQQAKNRNSTWVAISKRSKRLTFKYVEETEIEDDRTTWNTEQRETNPVVKEIETIKPAPATAATATPGTASQPTAPLDTPLKPSKEKEKRESPKEKKDKRDKDKKDKGASSRAKAKAKGKGTKRRGGAGSGGDTAKAMHKRAFDLTLSYGAATTQASALLNKIESKDEEWSWADNKKFKGSLQKALETLKTAAAKNEDINKMLCMGASGVEIRTDMTIDDDTTNLPQLSVEFGEVEDAIDSVKAAAARIKSIKDGMSSESSQ</sequence>
<evidence type="ECO:0000313" key="3">
    <source>
        <dbReference type="EMBL" id="CAK0902364.1"/>
    </source>
</evidence>
<feature type="coiled-coil region" evidence="1">
    <location>
        <begin position="530"/>
        <end position="557"/>
    </location>
</feature>
<dbReference type="Proteomes" id="UP001189429">
    <property type="component" value="Unassembled WGS sequence"/>
</dbReference>
<keyword evidence="1" id="KW-0175">Coiled coil</keyword>
<feature type="compositionally biased region" description="Basic residues" evidence="2">
    <location>
        <begin position="707"/>
        <end position="720"/>
    </location>
</feature>
<feature type="compositionally biased region" description="Low complexity" evidence="2">
    <location>
        <begin position="651"/>
        <end position="670"/>
    </location>
</feature>
<evidence type="ECO:0000256" key="2">
    <source>
        <dbReference type="SAM" id="MobiDB-lite"/>
    </source>
</evidence>
<feature type="compositionally biased region" description="Basic and acidic residues" evidence="2">
    <location>
        <begin position="677"/>
        <end position="703"/>
    </location>
</feature>
<organism evidence="3 4">
    <name type="scientific">Prorocentrum cordatum</name>
    <dbReference type="NCBI Taxonomy" id="2364126"/>
    <lineage>
        <taxon>Eukaryota</taxon>
        <taxon>Sar</taxon>
        <taxon>Alveolata</taxon>
        <taxon>Dinophyceae</taxon>
        <taxon>Prorocentrales</taxon>
        <taxon>Prorocentraceae</taxon>
        <taxon>Prorocentrum</taxon>
    </lineage>
</organism>
<feature type="compositionally biased region" description="Low complexity" evidence="2">
    <location>
        <begin position="1"/>
        <end position="17"/>
    </location>
</feature>
<gene>
    <name evidence="3" type="ORF">PCOR1329_LOCUS79001</name>
</gene>
<feature type="region of interest" description="Disordered" evidence="2">
    <location>
        <begin position="626"/>
        <end position="729"/>
    </location>
</feature>